<evidence type="ECO:0000313" key="4">
    <source>
        <dbReference type="Proteomes" id="UP000230821"/>
    </source>
</evidence>
<dbReference type="EMBL" id="PDSK01000094">
    <property type="protein sequence ID" value="PIE33811.1"/>
    <property type="molecule type" value="Genomic_DNA"/>
</dbReference>
<evidence type="ECO:0008006" key="5">
    <source>
        <dbReference type="Google" id="ProtNLM"/>
    </source>
</evidence>
<evidence type="ECO:0000256" key="1">
    <source>
        <dbReference type="SAM" id="MobiDB-lite"/>
    </source>
</evidence>
<feature type="signal peptide" evidence="2">
    <location>
        <begin position="1"/>
        <end position="23"/>
    </location>
</feature>
<sequence>MKKYGLCVFVIMACLWIVSFAWADTLEMKDGRLLEGVYKGGTQHSIRFQVDGNISVFPKTDALAITFSDFNASPSQRTMQPISKAPTPAPKPKMPEMARGQITLESGTKIPVRLLDSIYLEGSKKGGWFKGMLESDLTVNGTTIAPKGTRVNGQIVTAEDSRSGATLAITLREMILRDQVIPLVTNNYMVQEETAKNVFDLGISTLKIVRRDREVNIPYRSLVEFETAEPVYFRRSR</sequence>
<comment type="caution">
    <text evidence="3">The sequence shown here is derived from an EMBL/GenBank/DDBJ whole genome shotgun (WGS) entry which is preliminary data.</text>
</comment>
<protein>
    <recommendedName>
        <fullName evidence="5">DUF5666 domain-containing protein</fullName>
    </recommendedName>
</protein>
<dbReference type="AlphaFoldDB" id="A0A2G6KDS4"/>
<feature type="region of interest" description="Disordered" evidence="1">
    <location>
        <begin position="74"/>
        <end position="94"/>
    </location>
</feature>
<proteinExistence type="predicted"/>
<keyword evidence="2" id="KW-0732">Signal</keyword>
<name>A0A2G6KDS4_9BACT</name>
<feature type="chain" id="PRO_5013909258" description="DUF5666 domain-containing protein" evidence="2">
    <location>
        <begin position="24"/>
        <end position="237"/>
    </location>
</feature>
<reference evidence="3 4" key="1">
    <citation type="submission" date="2017-10" db="EMBL/GenBank/DDBJ databases">
        <title>Novel microbial diversity and functional potential in the marine mammal oral microbiome.</title>
        <authorList>
            <person name="Dudek N.K."/>
            <person name="Sun C.L."/>
            <person name="Burstein D."/>
            <person name="Kantor R.S."/>
            <person name="Aliaga Goltsman D.S."/>
            <person name="Bik E.M."/>
            <person name="Thomas B.C."/>
            <person name="Banfield J.F."/>
            <person name="Relman D.A."/>
        </authorList>
    </citation>
    <scope>NUCLEOTIDE SEQUENCE [LARGE SCALE GENOMIC DNA]</scope>
    <source>
        <strain evidence="3">DOLJORAL78_47_16</strain>
    </source>
</reference>
<evidence type="ECO:0000256" key="2">
    <source>
        <dbReference type="SAM" id="SignalP"/>
    </source>
</evidence>
<gene>
    <name evidence="3" type="ORF">CSA56_09875</name>
</gene>
<dbReference type="Proteomes" id="UP000230821">
    <property type="component" value="Unassembled WGS sequence"/>
</dbReference>
<accession>A0A2G6KDS4</accession>
<evidence type="ECO:0000313" key="3">
    <source>
        <dbReference type="EMBL" id="PIE33811.1"/>
    </source>
</evidence>
<organism evidence="3 4">
    <name type="scientific">candidate division KSB3 bacterium</name>
    <dbReference type="NCBI Taxonomy" id="2044937"/>
    <lineage>
        <taxon>Bacteria</taxon>
        <taxon>candidate division KSB3</taxon>
    </lineage>
</organism>